<dbReference type="AlphaFoldDB" id="A0AAW1VC12"/>
<name>A0AAW1VC12_9CUCU</name>
<dbReference type="Proteomes" id="UP001431783">
    <property type="component" value="Unassembled WGS sequence"/>
</dbReference>
<gene>
    <name evidence="1" type="ORF">WA026_006904</name>
</gene>
<dbReference type="EMBL" id="JARQZJ010000123">
    <property type="protein sequence ID" value="KAK9889550.1"/>
    <property type="molecule type" value="Genomic_DNA"/>
</dbReference>
<reference evidence="1 2" key="1">
    <citation type="submission" date="2023-03" db="EMBL/GenBank/DDBJ databases">
        <title>Genome insight into feeding habits of ladybird beetles.</title>
        <authorList>
            <person name="Li H.-S."/>
            <person name="Huang Y.-H."/>
            <person name="Pang H."/>
        </authorList>
    </citation>
    <scope>NUCLEOTIDE SEQUENCE [LARGE SCALE GENOMIC DNA]</scope>
    <source>
        <strain evidence="1">SYSU_2023b</strain>
        <tissue evidence="1">Whole body</tissue>
    </source>
</reference>
<accession>A0AAW1VC12</accession>
<evidence type="ECO:0000313" key="1">
    <source>
        <dbReference type="EMBL" id="KAK9889550.1"/>
    </source>
</evidence>
<keyword evidence="2" id="KW-1185">Reference proteome</keyword>
<sequence length="118" mass="13277">MAFTHNTPPTVTQMIHGKVGPRSNKFTVSPRILKTKTNVIHSHLRTACCLHLRFRIKPRDWSLIKTDGKIVSLNESSVIQEIIASAFSKLVQFATVVAKAACDAKIRKLFSRFSWKTA</sequence>
<protein>
    <submittedName>
        <fullName evidence="1">Uncharacterized protein</fullName>
    </submittedName>
</protein>
<evidence type="ECO:0000313" key="2">
    <source>
        <dbReference type="Proteomes" id="UP001431783"/>
    </source>
</evidence>
<proteinExistence type="predicted"/>
<organism evidence="1 2">
    <name type="scientific">Henosepilachna vigintioctopunctata</name>
    <dbReference type="NCBI Taxonomy" id="420089"/>
    <lineage>
        <taxon>Eukaryota</taxon>
        <taxon>Metazoa</taxon>
        <taxon>Ecdysozoa</taxon>
        <taxon>Arthropoda</taxon>
        <taxon>Hexapoda</taxon>
        <taxon>Insecta</taxon>
        <taxon>Pterygota</taxon>
        <taxon>Neoptera</taxon>
        <taxon>Endopterygota</taxon>
        <taxon>Coleoptera</taxon>
        <taxon>Polyphaga</taxon>
        <taxon>Cucujiformia</taxon>
        <taxon>Coccinelloidea</taxon>
        <taxon>Coccinellidae</taxon>
        <taxon>Epilachninae</taxon>
        <taxon>Epilachnini</taxon>
        <taxon>Henosepilachna</taxon>
    </lineage>
</organism>
<comment type="caution">
    <text evidence="1">The sequence shown here is derived from an EMBL/GenBank/DDBJ whole genome shotgun (WGS) entry which is preliminary data.</text>
</comment>